<keyword evidence="2" id="KW-0472">Membrane</keyword>
<evidence type="ECO:0000256" key="2">
    <source>
        <dbReference type="SAM" id="Phobius"/>
    </source>
</evidence>
<feature type="compositionally biased region" description="Basic and acidic residues" evidence="1">
    <location>
        <begin position="56"/>
        <end position="74"/>
    </location>
</feature>
<feature type="transmembrane region" description="Helical" evidence="2">
    <location>
        <begin position="7"/>
        <end position="25"/>
    </location>
</feature>
<evidence type="ECO:0000256" key="1">
    <source>
        <dbReference type="SAM" id="MobiDB-lite"/>
    </source>
</evidence>
<keyword evidence="2" id="KW-1133">Transmembrane helix</keyword>
<evidence type="ECO:0000313" key="3">
    <source>
        <dbReference type="EMBL" id="XBV21970.1"/>
    </source>
</evidence>
<reference evidence="3" key="1">
    <citation type="submission" date="2024-06" db="EMBL/GenBank/DDBJ databases">
        <title>Kribbella sp. strain HUAS MG21 genome sequences.</title>
        <authorList>
            <person name="Mo P."/>
        </authorList>
    </citation>
    <scope>NUCLEOTIDE SEQUENCE</scope>
    <source>
        <strain evidence="3">HUAS MG21</strain>
    </source>
</reference>
<accession>A0AAU7T5R3</accession>
<keyword evidence="2" id="KW-0812">Transmembrane</keyword>
<dbReference type="AlphaFoldDB" id="A0AAU7T5R3"/>
<dbReference type="EMBL" id="CP158165">
    <property type="protein sequence ID" value="XBV21970.1"/>
    <property type="molecule type" value="Genomic_DNA"/>
</dbReference>
<feature type="transmembrane region" description="Helical" evidence="2">
    <location>
        <begin position="31"/>
        <end position="49"/>
    </location>
</feature>
<sequence length="80" mass="8653">MKPRNMAQYAIALAILIVGLVFAGVPASTLFLALLVLVCPLMMLIMMGGMHGSGDAGRKVDEPTEHRPGDDDRRHRSPKP</sequence>
<dbReference type="InterPro" id="IPR021682">
    <property type="entry name" value="DUF2933"/>
</dbReference>
<protein>
    <submittedName>
        <fullName evidence="3">DUF2933 domain-containing protein</fullName>
    </submittedName>
</protein>
<name>A0AAU7T5R3_9ACTN</name>
<dbReference type="Pfam" id="PF11666">
    <property type="entry name" value="DUF2933"/>
    <property type="match status" value="1"/>
</dbReference>
<feature type="region of interest" description="Disordered" evidence="1">
    <location>
        <begin position="53"/>
        <end position="80"/>
    </location>
</feature>
<dbReference type="RefSeq" id="WP_350274820.1">
    <property type="nucleotide sequence ID" value="NZ_CP158165.1"/>
</dbReference>
<gene>
    <name evidence="3" type="ORF">ABN611_25820</name>
</gene>
<organism evidence="3">
    <name type="scientific">Kribbella sp. HUAS MG21</name>
    <dbReference type="NCBI Taxonomy" id="3160966"/>
    <lineage>
        <taxon>Bacteria</taxon>
        <taxon>Bacillati</taxon>
        <taxon>Actinomycetota</taxon>
        <taxon>Actinomycetes</taxon>
        <taxon>Propionibacteriales</taxon>
        <taxon>Kribbellaceae</taxon>
        <taxon>Kribbella</taxon>
    </lineage>
</organism>
<proteinExistence type="predicted"/>